<name>A0A1R3HD37_9ROSI</name>
<keyword evidence="1" id="KW-0472">Membrane</keyword>
<dbReference type="OrthoDB" id="658695at2759"/>
<dbReference type="AlphaFoldDB" id="A0A1R3HD37"/>
<keyword evidence="3" id="KW-1185">Reference proteome</keyword>
<dbReference type="PANTHER" id="PTHR31170">
    <property type="entry name" value="BNAC04G53230D PROTEIN"/>
    <property type="match status" value="1"/>
</dbReference>
<reference evidence="3" key="1">
    <citation type="submission" date="2013-09" db="EMBL/GenBank/DDBJ databases">
        <title>Corchorus olitorius genome sequencing.</title>
        <authorList>
            <person name="Alam M."/>
            <person name="Haque M.S."/>
            <person name="Islam M.S."/>
            <person name="Emdad E.M."/>
            <person name="Islam M.M."/>
            <person name="Ahmed B."/>
            <person name="Halim A."/>
            <person name="Hossen Q.M.M."/>
            <person name="Hossain M.Z."/>
            <person name="Ahmed R."/>
            <person name="Khan M.M."/>
            <person name="Islam R."/>
            <person name="Rashid M.M."/>
            <person name="Khan S.A."/>
            <person name="Rahman M.S."/>
            <person name="Alam M."/>
            <person name="Yahiya A.S."/>
            <person name="Khan M.S."/>
            <person name="Azam M.S."/>
            <person name="Haque T."/>
            <person name="Lashkar M.Z.H."/>
            <person name="Akhand A.I."/>
            <person name="Morshed G."/>
            <person name="Roy S."/>
            <person name="Uddin K.S."/>
            <person name="Rabeya T."/>
            <person name="Hossain A.S."/>
            <person name="Chowdhury A."/>
            <person name="Snigdha A.R."/>
            <person name="Mortoza M.S."/>
            <person name="Matin S.A."/>
            <person name="Hoque S.M.E."/>
            <person name="Islam M.K."/>
            <person name="Roy D.K."/>
            <person name="Haider R."/>
            <person name="Moosa M.M."/>
            <person name="Elias S.M."/>
            <person name="Hasan A.M."/>
            <person name="Jahan S."/>
            <person name="Shafiuddin M."/>
            <person name="Mahmood N."/>
            <person name="Shommy N.S."/>
        </authorList>
    </citation>
    <scope>NUCLEOTIDE SEQUENCE [LARGE SCALE GENOMIC DNA]</scope>
    <source>
        <strain evidence="3">cv. O-4</strain>
    </source>
</reference>
<feature type="transmembrane region" description="Helical" evidence="1">
    <location>
        <begin position="451"/>
        <end position="474"/>
    </location>
</feature>
<dbReference type="Pfam" id="PF03140">
    <property type="entry name" value="DUF247"/>
    <property type="match status" value="1"/>
</dbReference>
<keyword evidence="1" id="KW-1133">Transmembrane helix</keyword>
<protein>
    <submittedName>
        <fullName evidence="2">Uncharacterized protein</fullName>
    </submittedName>
</protein>
<keyword evidence="1" id="KW-0812">Transmembrane</keyword>
<accession>A0A1R3HD37</accession>
<dbReference type="PANTHER" id="PTHR31170:SF21">
    <property type="match status" value="1"/>
</dbReference>
<dbReference type="InterPro" id="IPR004158">
    <property type="entry name" value="DUF247_pln"/>
</dbReference>
<sequence>MDSPDNSYQNSREIGYSFKSFISRMRSTPTAEGGETNFDHHVISISSSTNLEINEDRLASIHQKLSEPPRLLSMAAGRSSCCIFRVPDSLVDINGKAYHPRIVSIGPYHHGKPQLRMIEEHKWRYLGNLLKRMKRIKGLGLEDLLKAVQPLESKARECYSETISFSSDEFLEMMVLDCCFIIELFRKVGNLIPFEPDDPIVSMLWILPYFYRDFLRLENQIPFFLLQCLFDLTKMPGDKSTRSLSILALEFFNNAMLRPDDVIAKFNSLKGQHLLDLVRSSFLPCDQIREPAEVPVPTRMIHSVSKLRRAGIKLNPAKADSFLVIKFKSGIIEMPPITIDDFMSSLLLNCVAFEQCHSSRTKHFTDYATLLDCLVNTYKDVEYLCESNIIENYFGTEGEVARFINDLGKDTAFDINNCYLASLFKDVHQYYRNSLHVQLASFKHTYFETPWSFISALAALILLLLTIAQTYYTIYSVYKP</sequence>
<organism evidence="2 3">
    <name type="scientific">Corchorus olitorius</name>
    <dbReference type="NCBI Taxonomy" id="93759"/>
    <lineage>
        <taxon>Eukaryota</taxon>
        <taxon>Viridiplantae</taxon>
        <taxon>Streptophyta</taxon>
        <taxon>Embryophyta</taxon>
        <taxon>Tracheophyta</taxon>
        <taxon>Spermatophyta</taxon>
        <taxon>Magnoliopsida</taxon>
        <taxon>eudicotyledons</taxon>
        <taxon>Gunneridae</taxon>
        <taxon>Pentapetalae</taxon>
        <taxon>rosids</taxon>
        <taxon>malvids</taxon>
        <taxon>Malvales</taxon>
        <taxon>Malvaceae</taxon>
        <taxon>Grewioideae</taxon>
        <taxon>Apeibeae</taxon>
        <taxon>Corchorus</taxon>
    </lineage>
</organism>
<evidence type="ECO:0000313" key="2">
    <source>
        <dbReference type="EMBL" id="OMO68260.1"/>
    </source>
</evidence>
<evidence type="ECO:0000313" key="3">
    <source>
        <dbReference type="Proteomes" id="UP000187203"/>
    </source>
</evidence>
<dbReference type="Proteomes" id="UP000187203">
    <property type="component" value="Unassembled WGS sequence"/>
</dbReference>
<gene>
    <name evidence="2" type="ORF">COLO4_29804</name>
</gene>
<evidence type="ECO:0000256" key="1">
    <source>
        <dbReference type="SAM" id="Phobius"/>
    </source>
</evidence>
<proteinExistence type="predicted"/>
<dbReference type="STRING" id="93759.A0A1R3HD37"/>
<comment type="caution">
    <text evidence="2">The sequence shown here is derived from an EMBL/GenBank/DDBJ whole genome shotgun (WGS) entry which is preliminary data.</text>
</comment>
<dbReference type="EMBL" id="AWUE01020404">
    <property type="protein sequence ID" value="OMO68260.1"/>
    <property type="molecule type" value="Genomic_DNA"/>
</dbReference>